<evidence type="ECO:0000313" key="1">
    <source>
        <dbReference type="EMBL" id="KAI4365977.1"/>
    </source>
</evidence>
<comment type="caution">
    <text evidence="1">The sequence shown here is derived from an EMBL/GenBank/DDBJ whole genome shotgun (WGS) entry which is preliminary data.</text>
</comment>
<dbReference type="Proteomes" id="UP001057402">
    <property type="component" value="Chromosome 6"/>
</dbReference>
<reference evidence="2" key="1">
    <citation type="journal article" date="2023" name="Front. Plant Sci.">
        <title>Chromosomal-level genome assembly of Melastoma candidum provides insights into trichome evolution.</title>
        <authorList>
            <person name="Zhong Y."/>
            <person name="Wu W."/>
            <person name="Sun C."/>
            <person name="Zou P."/>
            <person name="Liu Y."/>
            <person name="Dai S."/>
            <person name="Zhou R."/>
        </authorList>
    </citation>
    <scope>NUCLEOTIDE SEQUENCE [LARGE SCALE GENOMIC DNA]</scope>
</reference>
<evidence type="ECO:0000313" key="2">
    <source>
        <dbReference type="Proteomes" id="UP001057402"/>
    </source>
</evidence>
<dbReference type="EMBL" id="CM042885">
    <property type="protein sequence ID" value="KAI4365977.1"/>
    <property type="molecule type" value="Genomic_DNA"/>
</dbReference>
<gene>
    <name evidence="1" type="ORF">MLD38_021909</name>
</gene>
<proteinExistence type="predicted"/>
<accession>A0ACB9QKI2</accession>
<organism evidence="1 2">
    <name type="scientific">Melastoma candidum</name>
    <dbReference type="NCBI Taxonomy" id="119954"/>
    <lineage>
        <taxon>Eukaryota</taxon>
        <taxon>Viridiplantae</taxon>
        <taxon>Streptophyta</taxon>
        <taxon>Embryophyta</taxon>
        <taxon>Tracheophyta</taxon>
        <taxon>Spermatophyta</taxon>
        <taxon>Magnoliopsida</taxon>
        <taxon>eudicotyledons</taxon>
        <taxon>Gunneridae</taxon>
        <taxon>Pentapetalae</taxon>
        <taxon>rosids</taxon>
        <taxon>malvids</taxon>
        <taxon>Myrtales</taxon>
        <taxon>Melastomataceae</taxon>
        <taxon>Melastomatoideae</taxon>
        <taxon>Melastomateae</taxon>
        <taxon>Melastoma</taxon>
    </lineage>
</organism>
<protein>
    <submittedName>
        <fullName evidence="1">Uncharacterized protein</fullName>
    </submittedName>
</protein>
<name>A0ACB9QKI2_9MYRT</name>
<keyword evidence="2" id="KW-1185">Reference proteome</keyword>
<sequence length="327" mass="36545">MPPQISNYSLITPPARHCPSISAEIRENKSSLHRKFKSSRRMAFNLRRLVPVLVFLLVSISLLRFVRILVTTSSNLIHSTFPQPPRVPCPFLSACNASVKAYAPLTTPTPRTSLTAKEFKLLADLVKQKAPCNLLIFGLNDQYLTLSSLNEGGMTMVLEDDPNKLRSKFASSNTTRIFKVQHAVPSKRAYHLLRHARQDRSCLPGSSELKSSKCILALRDFPRDVYRVRWDVIVVDGPQGDTPEAPGRMASIYTASMLARAGNSSTYVAVHDVDRTIEKWFSLDFLCEENLVSSKGKLWNFRIQGKADSTSFCVSQIVQSNSQTTQG</sequence>